<comment type="caution">
    <text evidence="3">The sequence shown here is derived from an EMBL/GenBank/DDBJ whole genome shotgun (WGS) entry which is preliminary data.</text>
</comment>
<dbReference type="AlphaFoldDB" id="A0A7C9LR69"/>
<evidence type="ECO:0008006" key="5">
    <source>
        <dbReference type="Google" id="ProtNLM"/>
    </source>
</evidence>
<dbReference type="EMBL" id="WQLB01000011">
    <property type="protein sequence ID" value="MVN87141.1"/>
    <property type="molecule type" value="Genomic_DNA"/>
</dbReference>
<dbReference type="InterPro" id="IPR012334">
    <property type="entry name" value="Pectin_lyas_fold"/>
</dbReference>
<accession>A0A7C9LR69</accession>
<dbReference type="SUPFAM" id="SSF51126">
    <property type="entry name" value="Pectin lyase-like"/>
    <property type="match status" value="1"/>
</dbReference>
<sequence length="493" mass="51505">MNAAPLVGLGASLLLGAGLVQRAEAPPGSLALPLATDTAPAGVVAQAAPQRPSVSVTAFGARGDGTTDDTAALNRAASQAAGRDLMFPAGTYLIRGPVVFSGFKDQTVRGAPGATIRAAPDYQRGKVEGMLHFDRPVGVTVRDLKVVGQRVPGANPYATVIDGIRVTQGRNITLTGLHILDAPTNGIGVEDTDTVTLRGNVLERAGGAGGWSHRTVHQRWLNNTVIGLGDPGGKALAGLGFFATIGDDFLAEGNVLNNISNTATKTEGVHHVVYRNNTVDVFGKDGIKVMPYTGATATVEGAVIENNTVRARRSWAPDGSAYILMHSVNGGQIRGNRIEGTGGQPEVYSEDAIKVNTWASGPPSRNIVIEGNQVRDTRRGIRIEADNVVLRGNTVTGRLPWARSAVIVGSNGVSIADNLFDGPAVGVLIDRGFGRTRIENNRFDHVETAVYADNGNPAVTVSRNTFGAAVQKAVAGAVGRDCNFYNSPECRAP</sequence>
<keyword evidence="4" id="KW-1185">Reference proteome</keyword>
<reference evidence="3 4" key="1">
    <citation type="submission" date="2019-12" db="EMBL/GenBank/DDBJ databases">
        <title>Deinococcus sp. HMF7620 Genome sequencing and assembly.</title>
        <authorList>
            <person name="Kang H."/>
            <person name="Kim H."/>
            <person name="Joh K."/>
        </authorList>
    </citation>
    <scope>NUCLEOTIDE SEQUENCE [LARGE SCALE GENOMIC DNA]</scope>
    <source>
        <strain evidence="3 4">HMF7620</strain>
    </source>
</reference>
<dbReference type="InterPro" id="IPR006626">
    <property type="entry name" value="PbH1"/>
</dbReference>
<dbReference type="Gene3D" id="2.160.20.10">
    <property type="entry name" value="Single-stranded right-handed beta-helix, Pectin lyase-like"/>
    <property type="match status" value="2"/>
</dbReference>
<dbReference type="InterPro" id="IPR024535">
    <property type="entry name" value="RHGA/B-epi-like_pectate_lyase"/>
</dbReference>
<name>A0A7C9LR69_9DEIO</name>
<dbReference type="Proteomes" id="UP000483286">
    <property type="component" value="Unassembled WGS sequence"/>
</dbReference>
<dbReference type="Pfam" id="PF05048">
    <property type="entry name" value="NosD"/>
    <property type="match status" value="1"/>
</dbReference>
<evidence type="ECO:0000259" key="1">
    <source>
        <dbReference type="Pfam" id="PF05048"/>
    </source>
</evidence>
<evidence type="ECO:0000259" key="2">
    <source>
        <dbReference type="Pfam" id="PF12708"/>
    </source>
</evidence>
<gene>
    <name evidence="3" type="ORF">GO986_10205</name>
</gene>
<feature type="domain" description="Rhamnogalacturonase A/B/Epimerase-like pectate lyase" evidence="2">
    <location>
        <begin position="54"/>
        <end position="128"/>
    </location>
</feature>
<evidence type="ECO:0000313" key="3">
    <source>
        <dbReference type="EMBL" id="MVN87141.1"/>
    </source>
</evidence>
<proteinExistence type="predicted"/>
<dbReference type="InterPro" id="IPR007742">
    <property type="entry name" value="NosD_dom"/>
</dbReference>
<dbReference type="RefSeq" id="WP_157459186.1">
    <property type="nucleotide sequence ID" value="NZ_WQLB01000011.1"/>
</dbReference>
<protein>
    <recommendedName>
        <fullName evidence="5">Pectate lyase superfamily protein domain-containing protein</fullName>
    </recommendedName>
</protein>
<dbReference type="InterPro" id="IPR011050">
    <property type="entry name" value="Pectin_lyase_fold/virulence"/>
</dbReference>
<organism evidence="3 4">
    <name type="scientific">Deinococcus arboris</name>
    <dbReference type="NCBI Taxonomy" id="2682977"/>
    <lineage>
        <taxon>Bacteria</taxon>
        <taxon>Thermotogati</taxon>
        <taxon>Deinococcota</taxon>
        <taxon>Deinococci</taxon>
        <taxon>Deinococcales</taxon>
        <taxon>Deinococcaceae</taxon>
        <taxon>Deinococcus</taxon>
    </lineage>
</organism>
<dbReference type="Pfam" id="PF12708">
    <property type="entry name" value="Pect-lyase_RHGA_epim"/>
    <property type="match status" value="1"/>
</dbReference>
<dbReference type="SMART" id="SM00710">
    <property type="entry name" value="PbH1"/>
    <property type="match status" value="9"/>
</dbReference>
<evidence type="ECO:0000313" key="4">
    <source>
        <dbReference type="Proteomes" id="UP000483286"/>
    </source>
</evidence>
<feature type="domain" description="Periplasmic copper-binding protein NosD beta helix" evidence="1">
    <location>
        <begin position="300"/>
        <end position="488"/>
    </location>
</feature>